<gene>
    <name evidence="1" type="ORF">EVG20_g5886</name>
</gene>
<protein>
    <submittedName>
        <fullName evidence="1">Uncharacterized protein</fullName>
    </submittedName>
</protein>
<reference evidence="1 2" key="1">
    <citation type="submission" date="2019-02" db="EMBL/GenBank/DDBJ databases">
        <title>Genome sequencing of the rare red list fungi Dentipellis fragilis.</title>
        <authorList>
            <person name="Buettner E."/>
            <person name="Kellner H."/>
        </authorList>
    </citation>
    <scope>NUCLEOTIDE SEQUENCE [LARGE SCALE GENOMIC DNA]</scope>
    <source>
        <strain evidence="1 2">DSM 105465</strain>
    </source>
</reference>
<evidence type="ECO:0000313" key="2">
    <source>
        <dbReference type="Proteomes" id="UP000298327"/>
    </source>
</evidence>
<dbReference type="Pfam" id="PF10343">
    <property type="entry name" value="Q_salvage"/>
    <property type="match status" value="1"/>
</dbReference>
<proteinExistence type="predicted"/>
<name>A0A4Y9YPX7_9AGAM</name>
<dbReference type="InterPro" id="IPR019438">
    <property type="entry name" value="Q_salvage"/>
</dbReference>
<sequence>MQTESYTPRTWRTHALHLLPPEPYDAAAPGTRATLDWVFLVSALNFSFWSAREDSADGSRYGVQWRAGWDAPLEPEVVHTGYWSLVAAVDRGAFYIRVGEGGAGADEMRAAALDEDIPITSPAFYASEALCPDGLIEHVFRARRSARRASRCCVSVLLSYARSGLSSVPCVPLYPRSTLSLEVKS</sequence>
<organism evidence="1 2">
    <name type="scientific">Dentipellis fragilis</name>
    <dbReference type="NCBI Taxonomy" id="205917"/>
    <lineage>
        <taxon>Eukaryota</taxon>
        <taxon>Fungi</taxon>
        <taxon>Dikarya</taxon>
        <taxon>Basidiomycota</taxon>
        <taxon>Agaricomycotina</taxon>
        <taxon>Agaricomycetes</taxon>
        <taxon>Russulales</taxon>
        <taxon>Hericiaceae</taxon>
        <taxon>Dentipellis</taxon>
    </lineage>
</organism>
<accession>A0A4Y9YPX7</accession>
<evidence type="ECO:0000313" key="1">
    <source>
        <dbReference type="EMBL" id="TFY64606.1"/>
    </source>
</evidence>
<keyword evidence="2" id="KW-1185">Reference proteome</keyword>
<dbReference type="OrthoDB" id="3258024at2759"/>
<dbReference type="EMBL" id="SEOQ01000367">
    <property type="protein sequence ID" value="TFY64606.1"/>
    <property type="molecule type" value="Genomic_DNA"/>
</dbReference>
<dbReference type="STRING" id="205917.A0A4Y9YPX7"/>
<dbReference type="AlphaFoldDB" id="A0A4Y9YPX7"/>
<comment type="caution">
    <text evidence="1">The sequence shown here is derived from an EMBL/GenBank/DDBJ whole genome shotgun (WGS) entry which is preliminary data.</text>
</comment>
<dbReference type="Proteomes" id="UP000298327">
    <property type="component" value="Unassembled WGS sequence"/>
</dbReference>